<evidence type="ECO:0000259" key="2">
    <source>
        <dbReference type="Pfam" id="PF13568"/>
    </source>
</evidence>
<evidence type="ECO:0000313" key="4">
    <source>
        <dbReference type="Proteomes" id="UP001597526"/>
    </source>
</evidence>
<evidence type="ECO:0000256" key="1">
    <source>
        <dbReference type="SAM" id="SignalP"/>
    </source>
</evidence>
<dbReference type="SUPFAM" id="SSF56925">
    <property type="entry name" value="OMPA-like"/>
    <property type="match status" value="1"/>
</dbReference>
<reference evidence="4" key="1">
    <citation type="journal article" date="2019" name="Int. J. Syst. Evol. Microbiol.">
        <title>The Global Catalogue of Microorganisms (GCM) 10K type strain sequencing project: providing services to taxonomists for standard genome sequencing and annotation.</title>
        <authorList>
            <consortium name="The Broad Institute Genomics Platform"/>
            <consortium name="The Broad Institute Genome Sequencing Center for Infectious Disease"/>
            <person name="Wu L."/>
            <person name="Ma J."/>
        </authorList>
    </citation>
    <scope>NUCLEOTIDE SEQUENCE [LARGE SCALE GENOMIC DNA]</scope>
    <source>
        <strain evidence="4">KCTC 52368</strain>
    </source>
</reference>
<accession>A0ABW5N0G0</accession>
<feature type="domain" description="Outer membrane protein beta-barrel" evidence="2">
    <location>
        <begin position="20"/>
        <end position="167"/>
    </location>
</feature>
<proteinExistence type="predicted"/>
<keyword evidence="4" id="KW-1185">Reference proteome</keyword>
<dbReference type="EMBL" id="JBHULB010000016">
    <property type="protein sequence ID" value="MFD2587708.1"/>
    <property type="molecule type" value="Genomic_DNA"/>
</dbReference>
<dbReference type="InterPro" id="IPR025665">
    <property type="entry name" value="Beta-barrel_OMP_2"/>
</dbReference>
<gene>
    <name evidence="3" type="ORF">ACFSQJ_12250</name>
</gene>
<dbReference type="InterPro" id="IPR011250">
    <property type="entry name" value="OMP/PagP_B-barrel"/>
</dbReference>
<comment type="caution">
    <text evidence="3">The sequence shown here is derived from an EMBL/GenBank/DDBJ whole genome shotgun (WGS) entry which is preliminary data.</text>
</comment>
<feature type="signal peptide" evidence="1">
    <location>
        <begin position="1"/>
        <end position="20"/>
    </location>
</feature>
<feature type="chain" id="PRO_5046715821" evidence="1">
    <location>
        <begin position="21"/>
        <end position="186"/>
    </location>
</feature>
<sequence length="186" mass="19900">MKNTIYLSFALLLCFSSLSAQDFSFGAKAGANFANVTGDDVENSSSRTGFHLGAVARIGVSEKFGIQPELIYSQQGAKDDEFDVTLKLDYLNVPVLADIVVAQGFSLQVGPQFGININSGVEDDNGNEGDVEDINSLDLGAALGAQYKLDSGLFFQARYNLGLSDIAEDSDVKNANITISIGYFFL</sequence>
<name>A0ABW5N0G0_9FLAO</name>
<dbReference type="RefSeq" id="WP_377767269.1">
    <property type="nucleotide sequence ID" value="NZ_JBHULB010000016.1"/>
</dbReference>
<dbReference type="Pfam" id="PF13568">
    <property type="entry name" value="OMP_b-brl_2"/>
    <property type="match status" value="1"/>
</dbReference>
<protein>
    <submittedName>
        <fullName evidence="3">Porin family protein</fullName>
    </submittedName>
</protein>
<evidence type="ECO:0000313" key="3">
    <source>
        <dbReference type="EMBL" id="MFD2587708.1"/>
    </source>
</evidence>
<organism evidence="3 4">
    <name type="scientific">Croceitalea marina</name>
    <dbReference type="NCBI Taxonomy" id="1775166"/>
    <lineage>
        <taxon>Bacteria</taxon>
        <taxon>Pseudomonadati</taxon>
        <taxon>Bacteroidota</taxon>
        <taxon>Flavobacteriia</taxon>
        <taxon>Flavobacteriales</taxon>
        <taxon>Flavobacteriaceae</taxon>
        <taxon>Croceitalea</taxon>
    </lineage>
</organism>
<keyword evidence="1" id="KW-0732">Signal</keyword>
<dbReference type="Proteomes" id="UP001597526">
    <property type="component" value="Unassembled WGS sequence"/>
</dbReference>